<gene>
    <name evidence="1" type="ORF">HPB50_016596</name>
</gene>
<accession>A0ACB7S6R5</accession>
<protein>
    <submittedName>
        <fullName evidence="1">Uncharacterized protein</fullName>
    </submittedName>
</protein>
<keyword evidence="2" id="KW-1185">Reference proteome</keyword>
<dbReference type="EMBL" id="CM023486">
    <property type="protein sequence ID" value="KAH6928449.1"/>
    <property type="molecule type" value="Genomic_DNA"/>
</dbReference>
<organism evidence="1 2">
    <name type="scientific">Hyalomma asiaticum</name>
    <name type="common">Tick</name>
    <dbReference type="NCBI Taxonomy" id="266040"/>
    <lineage>
        <taxon>Eukaryota</taxon>
        <taxon>Metazoa</taxon>
        <taxon>Ecdysozoa</taxon>
        <taxon>Arthropoda</taxon>
        <taxon>Chelicerata</taxon>
        <taxon>Arachnida</taxon>
        <taxon>Acari</taxon>
        <taxon>Parasitiformes</taxon>
        <taxon>Ixodida</taxon>
        <taxon>Ixodoidea</taxon>
        <taxon>Ixodidae</taxon>
        <taxon>Hyalomminae</taxon>
        <taxon>Hyalomma</taxon>
    </lineage>
</organism>
<evidence type="ECO:0000313" key="1">
    <source>
        <dbReference type="EMBL" id="KAH6928449.1"/>
    </source>
</evidence>
<reference evidence="1" key="1">
    <citation type="submission" date="2020-05" db="EMBL/GenBank/DDBJ databases">
        <title>Large-scale comparative analyses of tick genomes elucidate their genetic diversity and vector capacities.</title>
        <authorList>
            <person name="Jia N."/>
            <person name="Wang J."/>
            <person name="Shi W."/>
            <person name="Du L."/>
            <person name="Sun Y."/>
            <person name="Zhan W."/>
            <person name="Jiang J."/>
            <person name="Wang Q."/>
            <person name="Zhang B."/>
            <person name="Ji P."/>
            <person name="Sakyi L.B."/>
            <person name="Cui X."/>
            <person name="Yuan T."/>
            <person name="Jiang B."/>
            <person name="Yang W."/>
            <person name="Lam T.T.-Y."/>
            <person name="Chang Q."/>
            <person name="Ding S."/>
            <person name="Wang X."/>
            <person name="Zhu J."/>
            <person name="Ruan X."/>
            <person name="Zhao L."/>
            <person name="Wei J."/>
            <person name="Que T."/>
            <person name="Du C."/>
            <person name="Cheng J."/>
            <person name="Dai P."/>
            <person name="Han X."/>
            <person name="Huang E."/>
            <person name="Gao Y."/>
            <person name="Liu J."/>
            <person name="Shao H."/>
            <person name="Ye R."/>
            <person name="Li L."/>
            <person name="Wei W."/>
            <person name="Wang X."/>
            <person name="Wang C."/>
            <person name="Yang T."/>
            <person name="Huo Q."/>
            <person name="Li W."/>
            <person name="Guo W."/>
            <person name="Chen H."/>
            <person name="Zhou L."/>
            <person name="Ni X."/>
            <person name="Tian J."/>
            <person name="Zhou Y."/>
            <person name="Sheng Y."/>
            <person name="Liu T."/>
            <person name="Pan Y."/>
            <person name="Xia L."/>
            <person name="Li J."/>
            <person name="Zhao F."/>
            <person name="Cao W."/>
        </authorList>
    </citation>
    <scope>NUCLEOTIDE SEQUENCE</scope>
    <source>
        <strain evidence="1">Hyas-2018</strain>
    </source>
</reference>
<proteinExistence type="predicted"/>
<dbReference type="Proteomes" id="UP000821845">
    <property type="component" value="Chromosome 6"/>
</dbReference>
<comment type="caution">
    <text evidence="1">The sequence shown here is derived from an EMBL/GenBank/DDBJ whole genome shotgun (WGS) entry which is preliminary data.</text>
</comment>
<evidence type="ECO:0000313" key="2">
    <source>
        <dbReference type="Proteomes" id="UP000821845"/>
    </source>
</evidence>
<name>A0ACB7S6R5_HYAAI</name>
<sequence length="925" mass="101283">MLYVSRGVCKLAQVNQFCDEDEHLHNDRAPTKQNALCDYRSTWDVIANHRDFYRRNQAGERLLGRTRFHYVQEAPLRVVMVVQVTASSAIRDRRAFVIRALDKFARVDAPDDCRLGMVAFGQVEPTVRFPLTTMNSSINRAKLVQRLPAPNSKFNSSLEDGLSRALQMLSEDRELPYPSSNGSAAAGGVILLLSNGDMEADVAERFQESLRSSQVRLQSLVYPSSATPSAHLDSLVEHTGGRTWHVHESTVGDEQRGSVATQAELYEAFYSLLLRGYSWDETDNYVMIEKREFGEAEQAAGPLLLNFDIDHSLARQLLVVVVGYDFGKTSLPSIPQEGLELIAPPGSPQASYRYNDYAFNFDYEFWSYTFTITDPPVGMWELRAEPTTKTDQPVIGLVYARPAAKETPILLDVWISGHSSAVNGSDKFIIYAELKKGSHPVAKAMVTALIRHPDTDSITRLHLIDNGAGDPDITQNDGVYSRHFTDFTSTGRYDLTVVANDNDVSAVVVGASSAEFESRFPEGAEYPSCCGSRVSDSYSQKTSRFTRINHYGSLTGTCLPPSRITDLRVVSTDNRRMAVTFNWTAPGDDFDEGQASRYELKSFKDRLNAQRRFASHGQLVGQWDVDGPYYEPPKPFGVTQTATVRLKNGQQPTPSTPLYFAIRAIDDQGNAGPVSNVVEVVIIPPPTTTSTSTQPSSSWGSGSGTAGGAGAHGQPSGSRSTRDKLNAAQLALIIAVPLAVLLVGIIVIILLMARRRKSPPPKKSTDNGTASQPPPLPTKIARDDLTTTVPAQQTTTPIMDDDVKQQTTPTSGRLDAAAISPVNSWPASVLLDHYNKVQQAKQRHEPPPIMMVEDGVSLNSSTPSLYSKSDYGGVPQPARLAKHRPGQDGVVPPLPPQVPSYNAVYTSSQHSLDKTGGVTRNITQV</sequence>